<dbReference type="KEGG" id="ope:PU634_08620"/>
<dbReference type="NCBIfam" id="TIGR02565">
    <property type="entry name" value="cas_Csy2"/>
    <property type="match status" value="1"/>
</dbReference>
<dbReference type="EMBL" id="CP118224">
    <property type="protein sequence ID" value="WMC09193.1"/>
    <property type="molecule type" value="Genomic_DNA"/>
</dbReference>
<name>A0AA50KKG8_9GAMM</name>
<dbReference type="Pfam" id="PF09614">
    <property type="entry name" value="Cas_Csy2"/>
    <property type="match status" value="1"/>
</dbReference>
<dbReference type="InterPro" id="IPR013398">
    <property type="entry name" value="CRISPR-assoc_prot_Csy2"/>
</dbReference>
<sequence length="322" mass="36554">MTEPNTLLILPRLRIQNANAISGNLTWGFPAMTAFVGMSHALERKCAAAGLKVSFPAIGVVCHHHEAQVTQGGYQRSFHLTRNPVDKTGKTAAIVEEGRIHLELSLILEVDLQDERLSGKAEQAAFAQQVADLIATLRVAGGTVQPAMPGQREHHPWLINVDEDVDIRKKQLRRLTRQLLPGFALVLRSDLLQQHLEVKQQQDPDADLLDAWLDLSRLNHECRQVEDSVEWIIRRDHPGWLVPIPVGFAALSELYDAGQVEAARDQTTPFRFVEGLYSIGQWLSPHRFERFNDFLWYVDNRLDTGTYRLNNDYSLNQQDKEF</sequence>
<proteinExistence type="predicted"/>
<evidence type="ECO:0000313" key="1">
    <source>
        <dbReference type="EMBL" id="WMC09193.1"/>
    </source>
</evidence>
<dbReference type="CDD" id="cd09736">
    <property type="entry name" value="Csy2_I-F"/>
    <property type="match status" value="1"/>
</dbReference>
<organism evidence="1 2">
    <name type="scientific">Oceanimonas pelagia</name>
    <dbReference type="NCBI Taxonomy" id="3028314"/>
    <lineage>
        <taxon>Bacteria</taxon>
        <taxon>Pseudomonadati</taxon>
        <taxon>Pseudomonadota</taxon>
        <taxon>Gammaproteobacteria</taxon>
        <taxon>Aeromonadales</taxon>
        <taxon>Aeromonadaceae</taxon>
        <taxon>Oceanimonas</taxon>
    </lineage>
</organism>
<reference evidence="1 2" key="1">
    <citation type="submission" date="2023-02" db="EMBL/GenBank/DDBJ databases">
        <title>Complete genome sequence of a novel bacterium Oceanimonas sp. NTOU-MSR1 isolated from marine coast sediment.</title>
        <authorList>
            <person name="Yang H.-T."/>
            <person name="Chen Y.-L."/>
            <person name="Ho Y.-N."/>
        </authorList>
    </citation>
    <scope>NUCLEOTIDE SEQUENCE [LARGE SCALE GENOMIC DNA]</scope>
    <source>
        <strain evidence="1 2">NTOU-MSR1</strain>
    </source>
</reference>
<dbReference type="AlphaFoldDB" id="A0AA50KKG8"/>
<dbReference type="Proteomes" id="UP001223802">
    <property type="component" value="Chromosome"/>
</dbReference>
<evidence type="ECO:0000313" key="2">
    <source>
        <dbReference type="Proteomes" id="UP001223802"/>
    </source>
</evidence>
<protein>
    <submittedName>
        <fullName evidence="1">Type I-F CRISPR-associated protein Csy2</fullName>
    </submittedName>
</protein>
<gene>
    <name evidence="1" type="primary">csy2</name>
    <name evidence="1" type="ORF">PU634_08620</name>
</gene>
<dbReference type="RefSeq" id="WP_306760396.1">
    <property type="nucleotide sequence ID" value="NZ_CP118224.1"/>
</dbReference>
<accession>A0AA50KKG8</accession>
<keyword evidence="2" id="KW-1185">Reference proteome</keyword>